<organism evidence="3">
    <name type="scientific">marine sediment metagenome</name>
    <dbReference type="NCBI Taxonomy" id="412755"/>
    <lineage>
        <taxon>unclassified sequences</taxon>
        <taxon>metagenomes</taxon>
        <taxon>ecological metagenomes</taxon>
    </lineage>
</organism>
<evidence type="ECO:0000256" key="1">
    <source>
        <dbReference type="ARBA" id="ARBA00023002"/>
    </source>
</evidence>
<protein>
    <recommendedName>
        <fullName evidence="2">Thiamine pyrophosphate enzyme TPP-binding domain-containing protein</fullName>
    </recommendedName>
</protein>
<dbReference type="InterPro" id="IPR051479">
    <property type="entry name" value="PorB-like"/>
</dbReference>
<dbReference type="GO" id="GO:0016491">
    <property type="term" value="F:oxidoreductase activity"/>
    <property type="evidence" value="ECO:0007669"/>
    <property type="project" value="UniProtKB-KW"/>
</dbReference>
<comment type="caution">
    <text evidence="3">The sequence shown here is derived from an EMBL/GenBank/DDBJ whole genome shotgun (WGS) entry which is preliminary data.</text>
</comment>
<sequence>MQPLTDSCDACTPGMDVMRSGHAACPGCGQAISMRLVLRAVGAKAIVVTVPSCVSVIAGPFPNAVADMPYYHAAFEVAAASAAGISNALKIQGKQDIPVLAFAGDGGTFDIGLQSLSGAADRNEDFIYVCFDNEGYMNTGIQVSSATPTHAWTGTTPTGNTRRKKQIMEIMAAHRIPYAATASIGFPEDLMQKV</sequence>
<gene>
    <name evidence="3" type="ORF">S01H4_45720</name>
</gene>
<evidence type="ECO:0000313" key="3">
    <source>
        <dbReference type="EMBL" id="GAH01359.1"/>
    </source>
</evidence>
<dbReference type="SUPFAM" id="SSF52518">
    <property type="entry name" value="Thiamin diphosphate-binding fold (THDP-binding)"/>
    <property type="match status" value="1"/>
</dbReference>
<proteinExistence type="predicted"/>
<dbReference type="Pfam" id="PF02775">
    <property type="entry name" value="TPP_enzyme_C"/>
    <property type="match status" value="1"/>
</dbReference>
<dbReference type="PANTHER" id="PTHR42897:SF1">
    <property type="entry name" value="2-OXOACID OXIDOREDUCTASE (FERREDOXIN)"/>
    <property type="match status" value="1"/>
</dbReference>
<feature type="domain" description="Thiamine pyrophosphate enzyme TPP-binding" evidence="2">
    <location>
        <begin position="62"/>
        <end position="191"/>
    </location>
</feature>
<dbReference type="GO" id="GO:0030976">
    <property type="term" value="F:thiamine pyrophosphate binding"/>
    <property type="evidence" value="ECO:0007669"/>
    <property type="project" value="InterPro"/>
</dbReference>
<dbReference type="Gene3D" id="3.40.50.970">
    <property type="match status" value="2"/>
</dbReference>
<reference evidence="3" key="1">
    <citation type="journal article" date="2014" name="Front. Microbiol.">
        <title>High frequency of phylogenetically diverse reductive dehalogenase-homologous genes in deep subseafloor sedimentary metagenomes.</title>
        <authorList>
            <person name="Kawai M."/>
            <person name="Futagami T."/>
            <person name="Toyoda A."/>
            <person name="Takaki Y."/>
            <person name="Nishi S."/>
            <person name="Hori S."/>
            <person name="Arai W."/>
            <person name="Tsubouchi T."/>
            <person name="Morono Y."/>
            <person name="Uchiyama I."/>
            <person name="Ito T."/>
            <person name="Fujiyama A."/>
            <person name="Inagaki F."/>
            <person name="Takami H."/>
        </authorList>
    </citation>
    <scope>NUCLEOTIDE SEQUENCE</scope>
    <source>
        <strain evidence="3">Expedition CK06-06</strain>
    </source>
</reference>
<dbReference type="InterPro" id="IPR029061">
    <property type="entry name" value="THDP-binding"/>
</dbReference>
<dbReference type="AlphaFoldDB" id="X1D8D7"/>
<dbReference type="EMBL" id="BART01025475">
    <property type="protein sequence ID" value="GAH01359.1"/>
    <property type="molecule type" value="Genomic_DNA"/>
</dbReference>
<feature type="non-terminal residue" evidence="3">
    <location>
        <position position="194"/>
    </location>
</feature>
<keyword evidence="1" id="KW-0560">Oxidoreductase</keyword>
<name>X1D8D7_9ZZZZ</name>
<dbReference type="PANTHER" id="PTHR42897">
    <property type="entry name" value="PYRUVATE SYNTHASE SUBUNIT PORB"/>
    <property type="match status" value="1"/>
</dbReference>
<dbReference type="InterPro" id="IPR011766">
    <property type="entry name" value="TPP_enzyme_TPP-bd"/>
</dbReference>
<accession>X1D8D7</accession>
<evidence type="ECO:0000259" key="2">
    <source>
        <dbReference type="Pfam" id="PF02775"/>
    </source>
</evidence>